<dbReference type="Gene3D" id="3.40.50.1220">
    <property type="entry name" value="TPP-binding domain"/>
    <property type="match status" value="1"/>
</dbReference>
<gene>
    <name evidence="7" type="ORF">HHL21_16080</name>
</gene>
<dbReference type="Pfam" id="PF02776">
    <property type="entry name" value="TPP_enzyme_N"/>
    <property type="match status" value="1"/>
</dbReference>
<dbReference type="GO" id="GO:0030976">
    <property type="term" value="F:thiamine pyrophosphate binding"/>
    <property type="evidence" value="ECO:0007669"/>
    <property type="project" value="InterPro"/>
</dbReference>
<dbReference type="CDD" id="cd00568">
    <property type="entry name" value="TPP_enzymes"/>
    <property type="match status" value="1"/>
</dbReference>
<dbReference type="InterPro" id="IPR029035">
    <property type="entry name" value="DHS-like_NAD/FAD-binding_dom"/>
</dbReference>
<evidence type="ECO:0000259" key="6">
    <source>
        <dbReference type="Pfam" id="PF02776"/>
    </source>
</evidence>
<dbReference type="GO" id="GO:0050660">
    <property type="term" value="F:flavin adenine dinucleotide binding"/>
    <property type="evidence" value="ECO:0007669"/>
    <property type="project" value="TreeGrafter"/>
</dbReference>
<evidence type="ECO:0000259" key="5">
    <source>
        <dbReference type="Pfam" id="PF02775"/>
    </source>
</evidence>
<sequence>MTHPSRTGGQILVDALKIHGVDTAFGVPGESYLDVLDALHDSSIRFIINRQEGGAAFMAEAYGKMTGQPGICFVTRGPGATNASIGVHTAYQDSTPMILFIGQVGGDFMDREAFQEIDYRRMYGQMAKWVTQIDRADRIPEYIARAFQVATSGRPGPVVLALPEDMLIETASVADTRRYQPVQASPSAAQIDTLRGMLAEAKRPVVLLGGATWNAQACADVRSFVEANSLPVGCTFRFQDLLDNEHPNYIGDVGIGINPKLAARVKNADLVIAIGPRLGEMTTGGYTLLSSPVPQQKLVHFHCDAEELGSVFQADLMINSGAPQACAMLAAMAPVDASAWSASVAEAKAELAAYQQQPPIFKDGKAPLDLWQVVQDLMKAVPHDTFITNGAGNYASWAHRFYRYGGMRTQLAPTNGAMGYGVPSGVAAKIVNPERTVVTFAGDGEFMMNGQELATAVQYKAGVVIIVFNNGMFGTIRMHQERDYPGRVSGTELHNPDFAALARAYGAHGEQVDTTEAFGPALARALEHTRATSLPALIELRYDGNLITPNATLETIRENAMASKAAK</sequence>
<dbReference type="GO" id="GO:0003984">
    <property type="term" value="F:acetolactate synthase activity"/>
    <property type="evidence" value="ECO:0007669"/>
    <property type="project" value="TreeGrafter"/>
</dbReference>
<evidence type="ECO:0000256" key="2">
    <source>
        <dbReference type="ARBA" id="ARBA00023052"/>
    </source>
</evidence>
<name>A0A848HMH1_9BURK</name>
<dbReference type="Proteomes" id="UP000583752">
    <property type="component" value="Unassembled WGS sequence"/>
</dbReference>
<protein>
    <submittedName>
        <fullName evidence="7">Thiamine pyrophosphate-binding protein</fullName>
    </submittedName>
</protein>
<dbReference type="FunFam" id="3.40.50.970:FF:000007">
    <property type="entry name" value="Acetolactate synthase"/>
    <property type="match status" value="1"/>
</dbReference>
<dbReference type="InterPro" id="IPR045229">
    <property type="entry name" value="TPP_enz"/>
</dbReference>
<dbReference type="GO" id="GO:0009097">
    <property type="term" value="P:isoleucine biosynthetic process"/>
    <property type="evidence" value="ECO:0007669"/>
    <property type="project" value="TreeGrafter"/>
</dbReference>
<comment type="similarity">
    <text evidence="1 3">Belongs to the TPP enzyme family.</text>
</comment>
<dbReference type="InterPro" id="IPR012000">
    <property type="entry name" value="Thiamin_PyroP_enz_cen_dom"/>
</dbReference>
<organism evidence="7 8">
    <name type="scientific">Massilia polaris</name>
    <dbReference type="NCBI Taxonomy" id="2728846"/>
    <lineage>
        <taxon>Bacteria</taxon>
        <taxon>Pseudomonadati</taxon>
        <taxon>Pseudomonadota</taxon>
        <taxon>Betaproteobacteria</taxon>
        <taxon>Burkholderiales</taxon>
        <taxon>Oxalobacteraceae</taxon>
        <taxon>Telluria group</taxon>
        <taxon>Massilia</taxon>
    </lineage>
</organism>
<dbReference type="PANTHER" id="PTHR18968:SF120">
    <property type="entry name" value="ACETOLACTATE SYNTHASE LARGE SUBUNIT"/>
    <property type="match status" value="1"/>
</dbReference>
<dbReference type="Gene3D" id="3.40.50.970">
    <property type="match status" value="2"/>
</dbReference>
<dbReference type="Pfam" id="PF00205">
    <property type="entry name" value="TPP_enzyme_M"/>
    <property type="match status" value="1"/>
</dbReference>
<dbReference type="EMBL" id="JABBGG010000009">
    <property type="protein sequence ID" value="NML62565.1"/>
    <property type="molecule type" value="Genomic_DNA"/>
</dbReference>
<keyword evidence="2 3" id="KW-0786">Thiamine pyrophosphate</keyword>
<evidence type="ECO:0000256" key="3">
    <source>
        <dbReference type="RuleBase" id="RU362132"/>
    </source>
</evidence>
<dbReference type="GO" id="GO:0005948">
    <property type="term" value="C:acetolactate synthase complex"/>
    <property type="evidence" value="ECO:0007669"/>
    <property type="project" value="TreeGrafter"/>
</dbReference>
<dbReference type="PANTHER" id="PTHR18968">
    <property type="entry name" value="THIAMINE PYROPHOSPHATE ENZYMES"/>
    <property type="match status" value="1"/>
</dbReference>
<dbReference type="NCBIfam" id="NF006052">
    <property type="entry name" value="PRK08199.1"/>
    <property type="match status" value="1"/>
</dbReference>
<dbReference type="Pfam" id="PF02775">
    <property type="entry name" value="TPP_enzyme_C"/>
    <property type="match status" value="1"/>
</dbReference>
<feature type="domain" description="Thiamine pyrophosphate enzyme N-terminal TPP-binding" evidence="6">
    <location>
        <begin position="6"/>
        <end position="119"/>
    </location>
</feature>
<evidence type="ECO:0000256" key="1">
    <source>
        <dbReference type="ARBA" id="ARBA00007812"/>
    </source>
</evidence>
<accession>A0A848HMH1</accession>
<dbReference type="AlphaFoldDB" id="A0A848HMH1"/>
<dbReference type="SUPFAM" id="SSF52518">
    <property type="entry name" value="Thiamin diphosphate-binding fold (THDP-binding)"/>
    <property type="match status" value="2"/>
</dbReference>
<comment type="caution">
    <text evidence="7">The sequence shown here is derived from an EMBL/GenBank/DDBJ whole genome shotgun (WGS) entry which is preliminary data.</text>
</comment>
<dbReference type="GO" id="GO:0000287">
    <property type="term" value="F:magnesium ion binding"/>
    <property type="evidence" value="ECO:0007669"/>
    <property type="project" value="InterPro"/>
</dbReference>
<keyword evidence="8" id="KW-1185">Reference proteome</keyword>
<reference evidence="7 8" key="1">
    <citation type="submission" date="2020-04" db="EMBL/GenBank/DDBJ databases">
        <title>Massilia sp. RP-1-19 isolated from soil.</title>
        <authorList>
            <person name="Dahal R.H."/>
        </authorList>
    </citation>
    <scope>NUCLEOTIDE SEQUENCE [LARGE SCALE GENOMIC DNA]</scope>
    <source>
        <strain evidence="7 8">RP-1-19</strain>
    </source>
</reference>
<dbReference type="RefSeq" id="WP_169467668.1">
    <property type="nucleotide sequence ID" value="NZ_JABBGG010000009.1"/>
</dbReference>
<dbReference type="InterPro" id="IPR011766">
    <property type="entry name" value="TPP_enzyme_TPP-bd"/>
</dbReference>
<dbReference type="SUPFAM" id="SSF52467">
    <property type="entry name" value="DHS-like NAD/FAD-binding domain"/>
    <property type="match status" value="1"/>
</dbReference>
<dbReference type="GO" id="GO:0009099">
    <property type="term" value="P:L-valine biosynthetic process"/>
    <property type="evidence" value="ECO:0007669"/>
    <property type="project" value="TreeGrafter"/>
</dbReference>
<evidence type="ECO:0000313" key="7">
    <source>
        <dbReference type="EMBL" id="NML62565.1"/>
    </source>
</evidence>
<dbReference type="InterPro" id="IPR029061">
    <property type="entry name" value="THDP-binding"/>
</dbReference>
<evidence type="ECO:0000313" key="8">
    <source>
        <dbReference type="Proteomes" id="UP000583752"/>
    </source>
</evidence>
<feature type="domain" description="Thiamine pyrophosphate enzyme TPP-binding" evidence="5">
    <location>
        <begin position="390"/>
        <end position="531"/>
    </location>
</feature>
<dbReference type="InterPro" id="IPR012001">
    <property type="entry name" value="Thiamin_PyroP_enz_TPP-bd_dom"/>
</dbReference>
<dbReference type="CDD" id="cd07035">
    <property type="entry name" value="TPP_PYR_POX_like"/>
    <property type="match status" value="1"/>
</dbReference>
<feature type="domain" description="Thiamine pyrophosphate enzyme central" evidence="4">
    <location>
        <begin position="192"/>
        <end position="325"/>
    </location>
</feature>
<proteinExistence type="inferred from homology"/>
<evidence type="ECO:0000259" key="4">
    <source>
        <dbReference type="Pfam" id="PF00205"/>
    </source>
</evidence>